<keyword evidence="2" id="KW-1185">Reference proteome</keyword>
<organism evidence="1 2">
    <name type="scientific">Photobacterium aquae</name>
    <dbReference type="NCBI Taxonomy" id="1195763"/>
    <lineage>
        <taxon>Bacteria</taxon>
        <taxon>Pseudomonadati</taxon>
        <taxon>Pseudomonadota</taxon>
        <taxon>Gammaproteobacteria</taxon>
        <taxon>Vibrionales</taxon>
        <taxon>Vibrionaceae</taxon>
        <taxon>Photobacterium</taxon>
    </lineage>
</organism>
<proteinExistence type="predicted"/>
<dbReference type="AlphaFoldDB" id="A0A0J1GUD1"/>
<evidence type="ECO:0000313" key="1">
    <source>
        <dbReference type="EMBL" id="KLV03266.1"/>
    </source>
</evidence>
<dbReference type="RefSeq" id="WP_047880743.1">
    <property type="nucleotide sequence ID" value="NZ_LDOT01000036.1"/>
</dbReference>
<accession>A0A0J1GUD1</accession>
<dbReference type="OrthoDB" id="5825605at2"/>
<dbReference type="Proteomes" id="UP000036097">
    <property type="component" value="Unassembled WGS sequence"/>
</dbReference>
<reference evidence="1 2" key="1">
    <citation type="submission" date="2015-05" db="EMBL/GenBank/DDBJ databases">
        <title>Photobacterium galathea sp. nov.</title>
        <authorList>
            <person name="Machado H."/>
            <person name="Gram L."/>
        </authorList>
    </citation>
    <scope>NUCLEOTIDE SEQUENCE [LARGE SCALE GENOMIC DNA]</scope>
    <source>
        <strain evidence="1 2">CGMCC 1.12159</strain>
    </source>
</reference>
<gene>
    <name evidence="1" type="ORF">ABT56_20285</name>
</gene>
<dbReference type="STRING" id="1195763.ABT56_20285"/>
<evidence type="ECO:0000313" key="2">
    <source>
        <dbReference type="Proteomes" id="UP000036097"/>
    </source>
</evidence>
<name>A0A0J1GUD1_9GAMM</name>
<sequence length="109" mass="11991">MIVTARINDLDDIEKKTNTNTSTGESRDSGIVRLQLFQPSEVIECRVSPDLWDSLGGGADLKKLIDKKAEYKIQHTERSFAGDGGKHVSFSGWSLLGFPALENQNKPTA</sequence>
<dbReference type="PATRIC" id="fig|1195763.3.peg.4351"/>
<protein>
    <submittedName>
        <fullName evidence="1">Uncharacterized protein</fullName>
    </submittedName>
</protein>
<dbReference type="EMBL" id="LDOT01000036">
    <property type="protein sequence ID" value="KLV03266.1"/>
    <property type="molecule type" value="Genomic_DNA"/>
</dbReference>
<comment type="caution">
    <text evidence="1">The sequence shown here is derived from an EMBL/GenBank/DDBJ whole genome shotgun (WGS) entry which is preliminary data.</text>
</comment>